<dbReference type="EMBL" id="WHOB01000088">
    <property type="protein sequence ID" value="NOU82903.1"/>
    <property type="molecule type" value="Genomic_DNA"/>
</dbReference>
<gene>
    <name evidence="2" type="ORF">GC101_28985</name>
</gene>
<feature type="transmembrane region" description="Helical" evidence="1">
    <location>
        <begin position="93"/>
        <end position="110"/>
    </location>
</feature>
<feature type="transmembrane region" description="Helical" evidence="1">
    <location>
        <begin position="31"/>
        <end position="55"/>
    </location>
</feature>
<proteinExistence type="predicted"/>
<evidence type="ECO:0000256" key="1">
    <source>
        <dbReference type="SAM" id="Phobius"/>
    </source>
</evidence>
<reference evidence="2 3" key="1">
    <citation type="submission" date="2019-10" db="EMBL/GenBank/DDBJ databases">
        <title>Description of Paenibacillus terricola sp. nov.</title>
        <authorList>
            <person name="Carlier A."/>
            <person name="Qi S."/>
        </authorList>
    </citation>
    <scope>NUCLEOTIDE SEQUENCE [LARGE SCALE GENOMIC DNA]</scope>
    <source>
        <strain evidence="2 3">LMG 31459</strain>
    </source>
</reference>
<keyword evidence="3" id="KW-1185">Reference proteome</keyword>
<keyword evidence="1" id="KW-1133">Transmembrane helix</keyword>
<comment type="caution">
    <text evidence="2">The sequence shown here is derived from an EMBL/GenBank/DDBJ whole genome shotgun (WGS) entry which is preliminary data.</text>
</comment>
<dbReference type="Proteomes" id="UP000596857">
    <property type="component" value="Unassembled WGS sequence"/>
</dbReference>
<name>A0ABX1YPA9_9BACL</name>
<keyword evidence="1" id="KW-0812">Transmembrane</keyword>
<feature type="transmembrane region" description="Helical" evidence="1">
    <location>
        <begin position="7"/>
        <end position="25"/>
    </location>
</feature>
<protein>
    <submittedName>
        <fullName evidence="2">Uncharacterized protein</fullName>
    </submittedName>
</protein>
<organism evidence="2 3">
    <name type="scientific">Paenibacillus phytohabitans</name>
    <dbReference type="NCBI Taxonomy" id="2654978"/>
    <lineage>
        <taxon>Bacteria</taxon>
        <taxon>Bacillati</taxon>
        <taxon>Bacillota</taxon>
        <taxon>Bacilli</taxon>
        <taxon>Bacillales</taxon>
        <taxon>Paenibacillaceae</taxon>
        <taxon>Paenibacillus</taxon>
    </lineage>
</organism>
<accession>A0ABX1YPA9</accession>
<sequence>MLSRKDGISLLLLVVALVLINWFGRSLDARFWTYFTLFANCILVQGVFITLTNVFKARLNRKASKGLILLSLLTGLISFVVIFSSAMDLVNQIFLVIIQMLITYAEALLLRREFRADEGRKI</sequence>
<evidence type="ECO:0000313" key="2">
    <source>
        <dbReference type="EMBL" id="NOU82903.1"/>
    </source>
</evidence>
<keyword evidence="1" id="KW-0472">Membrane</keyword>
<evidence type="ECO:0000313" key="3">
    <source>
        <dbReference type="Proteomes" id="UP000596857"/>
    </source>
</evidence>
<feature type="transmembrane region" description="Helical" evidence="1">
    <location>
        <begin position="67"/>
        <end position="87"/>
    </location>
</feature>
<dbReference type="RefSeq" id="WP_144026233.1">
    <property type="nucleotide sequence ID" value="NZ_JBANBW010000206.1"/>
</dbReference>